<evidence type="ECO:0000256" key="3">
    <source>
        <dbReference type="ARBA" id="ARBA00022617"/>
    </source>
</evidence>
<name>W1NHW1_AMBTC</name>
<dbReference type="GO" id="GO:0004497">
    <property type="term" value="F:monooxygenase activity"/>
    <property type="evidence" value="ECO:0000318"/>
    <property type="project" value="GO_Central"/>
</dbReference>
<keyword evidence="13" id="KW-1185">Reference proteome</keyword>
<evidence type="ECO:0008006" key="14">
    <source>
        <dbReference type="Google" id="ProtNLM"/>
    </source>
</evidence>
<evidence type="ECO:0000256" key="8">
    <source>
        <dbReference type="ARBA" id="ARBA00023004"/>
    </source>
</evidence>
<evidence type="ECO:0000256" key="7">
    <source>
        <dbReference type="ARBA" id="ARBA00023002"/>
    </source>
</evidence>
<comment type="subcellular location">
    <subcellularLocation>
        <location evidence="1">Membrane</location>
    </subcellularLocation>
</comment>
<dbReference type="HOGENOM" id="CLU_001570_5_0_1"/>
<dbReference type="PRINTS" id="PR00463">
    <property type="entry name" value="EP450I"/>
</dbReference>
<dbReference type="eggNOG" id="KOG0157">
    <property type="taxonomic scope" value="Eukaryota"/>
</dbReference>
<dbReference type="GO" id="GO:0016705">
    <property type="term" value="F:oxidoreductase activity, acting on paired donors, with incorporation or reduction of molecular oxygen"/>
    <property type="evidence" value="ECO:0007669"/>
    <property type="project" value="InterPro"/>
</dbReference>
<protein>
    <recommendedName>
        <fullName evidence="14">Cytochrome P450</fullName>
    </recommendedName>
</protein>
<evidence type="ECO:0000256" key="11">
    <source>
        <dbReference type="SAM" id="Phobius"/>
    </source>
</evidence>
<keyword evidence="4 11" id="KW-0812">Transmembrane</keyword>
<evidence type="ECO:0000256" key="2">
    <source>
        <dbReference type="ARBA" id="ARBA00010617"/>
    </source>
</evidence>
<evidence type="ECO:0000256" key="6">
    <source>
        <dbReference type="ARBA" id="ARBA00022989"/>
    </source>
</evidence>
<dbReference type="Gramene" id="ERM95066">
    <property type="protein sequence ID" value="ERM95066"/>
    <property type="gene ID" value="AMTR_s00009p00250080"/>
</dbReference>
<dbReference type="Proteomes" id="UP000017836">
    <property type="component" value="Unassembled WGS sequence"/>
</dbReference>
<keyword evidence="3" id="KW-0349">Heme</keyword>
<dbReference type="InterPro" id="IPR001128">
    <property type="entry name" value="Cyt_P450"/>
</dbReference>
<dbReference type="AlphaFoldDB" id="W1NHW1"/>
<dbReference type="Pfam" id="PF00067">
    <property type="entry name" value="p450"/>
    <property type="match status" value="1"/>
</dbReference>
<dbReference type="GO" id="GO:0005506">
    <property type="term" value="F:iron ion binding"/>
    <property type="evidence" value="ECO:0007669"/>
    <property type="project" value="InterPro"/>
</dbReference>
<proteinExistence type="inferred from homology"/>
<dbReference type="GO" id="GO:0016020">
    <property type="term" value="C:membrane"/>
    <property type="evidence" value="ECO:0007669"/>
    <property type="project" value="UniProtKB-SubCell"/>
</dbReference>
<dbReference type="PANTHER" id="PTHR24282:SF15">
    <property type="entry name" value="CYTOCHROME P450, FAMILY 715, SUBFAMILY A, POLYPEPTIDE 1"/>
    <property type="match status" value="1"/>
</dbReference>
<dbReference type="Gene3D" id="1.10.630.10">
    <property type="entry name" value="Cytochrome P450"/>
    <property type="match status" value="1"/>
</dbReference>
<evidence type="ECO:0000313" key="13">
    <source>
        <dbReference type="Proteomes" id="UP000017836"/>
    </source>
</evidence>
<sequence>MGFSCLQHLPFAMAMVLMLCFFLLNLVWLCWLSPMKMKRRLEKKGFKGPPPKFPFGNINEMRKRAPLAPNSLINHDIHARAFPYFAQWRKSYGDTFVYWLGTEPFLYVADPEFVKLMNSSMGGKGWGKPSVFKHDRKAMFGKGLLMVEGEEWAHHRQTVAPFFSSGNLKAMIDIMVDSTNKMLDAWSKLVDSGTTEIDVESEITRSAAEIIARASFGVSYENGKDIFKMLRAIQQILFKSQRPVGVPYNGILHLRNLRKAVQLFLLSKQVDSSFLKLVNDRRSNTDIQRTDLLGLLLRDGTSEKERRFTSQELVDECKTFFFAGHETTSLALSWTLMLLASHVEWQKELREEVMEATKGETLDSNMLPKLKKMGWVMKEVMRLYPSGPNVQRQAREDIQIGDKMVPKGTNIWVDIVALHHDPRLWGEDVNEFKPQRFREGVQEACKHRTGVL</sequence>
<dbReference type="SUPFAM" id="SSF48264">
    <property type="entry name" value="Cytochrome P450"/>
    <property type="match status" value="1"/>
</dbReference>
<comment type="similarity">
    <text evidence="2">Belongs to the cytochrome P450 family.</text>
</comment>
<keyword evidence="5" id="KW-0479">Metal-binding</keyword>
<feature type="transmembrane region" description="Helical" evidence="11">
    <location>
        <begin position="12"/>
        <end position="34"/>
    </location>
</feature>
<evidence type="ECO:0000256" key="9">
    <source>
        <dbReference type="ARBA" id="ARBA00023033"/>
    </source>
</evidence>
<keyword evidence="9" id="KW-0503">Monooxygenase</keyword>
<keyword evidence="10 11" id="KW-0472">Membrane</keyword>
<dbReference type="EMBL" id="KI397501">
    <property type="protein sequence ID" value="ERM95066.1"/>
    <property type="molecule type" value="Genomic_DNA"/>
</dbReference>
<gene>
    <name evidence="12" type="ORF">AMTR_s00009p00250080</name>
</gene>
<reference evidence="13" key="1">
    <citation type="journal article" date="2013" name="Science">
        <title>The Amborella genome and the evolution of flowering plants.</title>
        <authorList>
            <consortium name="Amborella Genome Project"/>
        </authorList>
    </citation>
    <scope>NUCLEOTIDE SEQUENCE [LARGE SCALE GENOMIC DNA]</scope>
</reference>
<dbReference type="STRING" id="13333.W1NHW1"/>
<evidence type="ECO:0000256" key="1">
    <source>
        <dbReference type="ARBA" id="ARBA00004370"/>
    </source>
</evidence>
<evidence type="ECO:0000256" key="4">
    <source>
        <dbReference type="ARBA" id="ARBA00022692"/>
    </source>
</evidence>
<keyword evidence="7" id="KW-0560">Oxidoreductase</keyword>
<dbReference type="PRINTS" id="PR00385">
    <property type="entry name" value="P450"/>
</dbReference>
<dbReference type="PANTHER" id="PTHR24282">
    <property type="entry name" value="CYTOCHROME P450 FAMILY MEMBER"/>
    <property type="match status" value="1"/>
</dbReference>
<dbReference type="InterPro" id="IPR036396">
    <property type="entry name" value="Cyt_P450_sf"/>
</dbReference>
<evidence type="ECO:0000313" key="12">
    <source>
        <dbReference type="EMBL" id="ERM95066.1"/>
    </source>
</evidence>
<organism evidence="12 13">
    <name type="scientific">Amborella trichopoda</name>
    <dbReference type="NCBI Taxonomy" id="13333"/>
    <lineage>
        <taxon>Eukaryota</taxon>
        <taxon>Viridiplantae</taxon>
        <taxon>Streptophyta</taxon>
        <taxon>Embryophyta</taxon>
        <taxon>Tracheophyta</taxon>
        <taxon>Spermatophyta</taxon>
        <taxon>Magnoliopsida</taxon>
        <taxon>Amborellales</taxon>
        <taxon>Amborellaceae</taxon>
        <taxon>Amborella</taxon>
    </lineage>
</organism>
<accession>W1NHW1</accession>
<dbReference type="InterPro" id="IPR002401">
    <property type="entry name" value="Cyt_P450_E_grp-I"/>
</dbReference>
<dbReference type="GO" id="GO:0020037">
    <property type="term" value="F:heme binding"/>
    <property type="evidence" value="ECO:0007669"/>
    <property type="project" value="InterPro"/>
</dbReference>
<evidence type="ECO:0000256" key="5">
    <source>
        <dbReference type="ARBA" id="ARBA00022723"/>
    </source>
</evidence>
<dbReference type="OMA" id="VLHQYTE"/>
<keyword evidence="6 11" id="KW-1133">Transmembrane helix</keyword>
<keyword evidence="8" id="KW-0408">Iron</keyword>
<dbReference type="InterPro" id="IPR050665">
    <property type="entry name" value="Cytochrome_P450_Monooxygen"/>
</dbReference>
<evidence type="ECO:0000256" key="10">
    <source>
        <dbReference type="ARBA" id="ARBA00023136"/>
    </source>
</evidence>